<reference evidence="3" key="1">
    <citation type="submission" date="2020-05" db="EMBL/GenBank/DDBJ databases">
        <title>WGS assembly of Panicum virgatum.</title>
        <authorList>
            <person name="Lovell J.T."/>
            <person name="Jenkins J."/>
            <person name="Shu S."/>
            <person name="Juenger T.E."/>
            <person name="Schmutz J."/>
        </authorList>
    </citation>
    <scope>NUCLEOTIDE SEQUENCE</scope>
    <source>
        <strain evidence="3">AP13</strain>
    </source>
</reference>
<dbReference type="InterPro" id="IPR006121">
    <property type="entry name" value="HMA_dom"/>
</dbReference>
<proteinExistence type="predicted"/>
<feature type="domain" description="HMA" evidence="2">
    <location>
        <begin position="6"/>
        <end position="73"/>
    </location>
</feature>
<evidence type="ECO:0000313" key="4">
    <source>
        <dbReference type="Proteomes" id="UP000823388"/>
    </source>
</evidence>
<evidence type="ECO:0000259" key="2">
    <source>
        <dbReference type="PROSITE" id="PS50846"/>
    </source>
</evidence>
<name>A0A8T0WAD5_PANVG</name>
<dbReference type="Gene3D" id="3.30.70.100">
    <property type="match status" value="1"/>
</dbReference>
<feature type="region of interest" description="Disordered" evidence="1">
    <location>
        <begin position="83"/>
        <end position="103"/>
    </location>
</feature>
<dbReference type="PANTHER" id="PTHR47005:SF5">
    <property type="entry name" value="HEAVY METAL TRANSPORT_DETOXIFICATION SUPERFAMILY PROTEIN"/>
    <property type="match status" value="1"/>
</dbReference>
<evidence type="ECO:0000256" key="1">
    <source>
        <dbReference type="SAM" id="MobiDB-lite"/>
    </source>
</evidence>
<sequence>MAADKEVTMVLKVDLECERCNKKIRRVLQKIQDKMNIKPPMFDKKKNEVTISGPFDADKVRRKLYCEAGRIIKDMYEVKVAPEEKRDGGMEKEEDGGKTAAAAPQAVDIRPLLKKMLPVERPNGRTQPPPCTCCCGCSCGKQTTRPPAQGVPSVWPAPASSVVSGHAYEAPSSYYGVPVYSIEGWY</sequence>
<dbReference type="AlphaFoldDB" id="A0A8T0WAD5"/>
<dbReference type="PANTHER" id="PTHR47005">
    <property type="entry name" value="HEAVY METAL TRANSPORT/DETOXIFICATION SUPERFAMILY PROTEIN"/>
    <property type="match status" value="1"/>
</dbReference>
<protein>
    <recommendedName>
        <fullName evidence="2">HMA domain-containing protein</fullName>
    </recommendedName>
</protein>
<dbReference type="OrthoDB" id="785270at2759"/>
<comment type="caution">
    <text evidence="3">The sequence shown here is derived from an EMBL/GenBank/DDBJ whole genome shotgun (WGS) entry which is preliminary data.</text>
</comment>
<organism evidence="3 4">
    <name type="scientific">Panicum virgatum</name>
    <name type="common">Blackwell switchgrass</name>
    <dbReference type="NCBI Taxonomy" id="38727"/>
    <lineage>
        <taxon>Eukaryota</taxon>
        <taxon>Viridiplantae</taxon>
        <taxon>Streptophyta</taxon>
        <taxon>Embryophyta</taxon>
        <taxon>Tracheophyta</taxon>
        <taxon>Spermatophyta</taxon>
        <taxon>Magnoliopsida</taxon>
        <taxon>Liliopsida</taxon>
        <taxon>Poales</taxon>
        <taxon>Poaceae</taxon>
        <taxon>PACMAD clade</taxon>
        <taxon>Panicoideae</taxon>
        <taxon>Panicodae</taxon>
        <taxon>Paniceae</taxon>
        <taxon>Panicinae</taxon>
        <taxon>Panicum</taxon>
        <taxon>Panicum sect. Hiantes</taxon>
    </lineage>
</organism>
<dbReference type="GO" id="GO:0046872">
    <property type="term" value="F:metal ion binding"/>
    <property type="evidence" value="ECO:0007669"/>
    <property type="project" value="InterPro"/>
</dbReference>
<dbReference type="PROSITE" id="PS50846">
    <property type="entry name" value="HMA_2"/>
    <property type="match status" value="1"/>
</dbReference>
<gene>
    <name evidence="3" type="ORF">PVAP13_2KG073500</name>
</gene>
<dbReference type="EMBL" id="CM029039">
    <property type="protein sequence ID" value="KAG2640179.1"/>
    <property type="molecule type" value="Genomic_DNA"/>
</dbReference>
<feature type="compositionally biased region" description="Basic and acidic residues" evidence="1">
    <location>
        <begin position="83"/>
        <end position="97"/>
    </location>
</feature>
<accession>A0A8T0WAD5</accession>
<dbReference type="Proteomes" id="UP000823388">
    <property type="component" value="Chromosome 2K"/>
</dbReference>
<evidence type="ECO:0000313" key="3">
    <source>
        <dbReference type="EMBL" id="KAG2640179.1"/>
    </source>
</evidence>
<keyword evidence="4" id="KW-1185">Reference proteome</keyword>